<keyword evidence="4" id="KW-1185">Reference proteome</keyword>
<protein>
    <submittedName>
        <fullName evidence="3">Uncharacterized protein</fullName>
    </submittedName>
</protein>
<feature type="region of interest" description="Disordered" evidence="2">
    <location>
        <begin position="185"/>
        <end position="234"/>
    </location>
</feature>
<dbReference type="Proteomes" id="UP000292702">
    <property type="component" value="Unassembled WGS sequence"/>
</dbReference>
<gene>
    <name evidence="3" type="ORF">EIP91_009709</name>
</gene>
<reference evidence="3 4" key="1">
    <citation type="submission" date="2018-11" db="EMBL/GenBank/DDBJ databases">
        <title>Genome assembly of Steccherinum ochraceum LE-BIN_3174, the white-rot fungus of the Steccherinaceae family (The Residual Polyporoid clade, Polyporales, Basidiomycota).</title>
        <authorList>
            <person name="Fedorova T.V."/>
            <person name="Glazunova O.A."/>
            <person name="Landesman E.O."/>
            <person name="Moiseenko K.V."/>
            <person name="Psurtseva N.V."/>
            <person name="Savinova O.S."/>
            <person name="Shakhova N.V."/>
            <person name="Tyazhelova T.V."/>
            <person name="Vasina D.V."/>
        </authorList>
    </citation>
    <scope>NUCLEOTIDE SEQUENCE [LARGE SCALE GENOMIC DNA]</scope>
    <source>
        <strain evidence="3 4">LE-BIN_3174</strain>
    </source>
</reference>
<feature type="compositionally biased region" description="Low complexity" evidence="2">
    <location>
        <begin position="142"/>
        <end position="152"/>
    </location>
</feature>
<dbReference type="STRING" id="92696.A0A4R0R6S3"/>
<evidence type="ECO:0000256" key="2">
    <source>
        <dbReference type="SAM" id="MobiDB-lite"/>
    </source>
</evidence>
<dbReference type="EMBL" id="RWJN01000560">
    <property type="protein sequence ID" value="TCD60675.1"/>
    <property type="molecule type" value="Genomic_DNA"/>
</dbReference>
<feature type="coiled-coil region" evidence="1">
    <location>
        <begin position="307"/>
        <end position="334"/>
    </location>
</feature>
<dbReference type="AlphaFoldDB" id="A0A4R0R6S3"/>
<evidence type="ECO:0000313" key="4">
    <source>
        <dbReference type="Proteomes" id="UP000292702"/>
    </source>
</evidence>
<evidence type="ECO:0000313" key="3">
    <source>
        <dbReference type="EMBL" id="TCD60675.1"/>
    </source>
</evidence>
<accession>A0A4R0R6S3</accession>
<evidence type="ECO:0000256" key="1">
    <source>
        <dbReference type="SAM" id="Coils"/>
    </source>
</evidence>
<comment type="caution">
    <text evidence="3">The sequence shown here is derived from an EMBL/GenBank/DDBJ whole genome shotgun (WGS) entry which is preliminary data.</text>
</comment>
<organism evidence="3 4">
    <name type="scientific">Steccherinum ochraceum</name>
    <dbReference type="NCBI Taxonomy" id="92696"/>
    <lineage>
        <taxon>Eukaryota</taxon>
        <taxon>Fungi</taxon>
        <taxon>Dikarya</taxon>
        <taxon>Basidiomycota</taxon>
        <taxon>Agaricomycotina</taxon>
        <taxon>Agaricomycetes</taxon>
        <taxon>Polyporales</taxon>
        <taxon>Steccherinaceae</taxon>
        <taxon>Steccherinum</taxon>
    </lineage>
</organism>
<name>A0A4R0R6S3_9APHY</name>
<feature type="region of interest" description="Disordered" evidence="2">
    <location>
        <begin position="119"/>
        <end position="152"/>
    </location>
</feature>
<proteinExistence type="predicted"/>
<keyword evidence="1" id="KW-0175">Coiled coil</keyword>
<dbReference type="OrthoDB" id="3258400at2759"/>
<sequence length="363" mass="40665">MDYYTSSDRQSYFPVDAGSAPHWVPLYEHAYHAQFAHHIQNTARVNQSPSYHSVAPPPIIMQYQAQFPIQNHYPFYPQPTVPDYNHTAMDLQYPDQAVHIHCPIPVSAYSTLLPQQALQNNAQPSPTPPSSESRPEGPNPIPATASSQQAAQAPIEQYVPTPQVIFQTPCELLNDLAARAAAQATYPSGSSAPPAPLTVEESASNDGAQEVKSKSRFSSRNVKQPGGARPENQRKAYLRSVANNIGFQPTDPDTITCHDKKRHYLECLEKYILWVHEQLRLVGKEPIALERVTTYRGLNSRSIRTLLVHMQDEARKLDEQIAEEEQDFLELQERVLARGVPVNIEMPNIKRNSIATQMMGLTV</sequence>